<evidence type="ECO:0000256" key="1">
    <source>
        <dbReference type="ARBA" id="ARBA00001968"/>
    </source>
</evidence>
<gene>
    <name evidence="4" type="ORF">NQ314_017562</name>
</gene>
<evidence type="ECO:0000259" key="3">
    <source>
        <dbReference type="Pfam" id="PF13359"/>
    </source>
</evidence>
<reference evidence="4" key="1">
    <citation type="journal article" date="2023" name="Insect Mol. Biol.">
        <title>Genome sequencing provides insights into the evolution of gene families encoding plant cell wall-degrading enzymes in longhorned beetles.</title>
        <authorList>
            <person name="Shin N.R."/>
            <person name="Okamura Y."/>
            <person name="Kirsch R."/>
            <person name="Pauchet Y."/>
        </authorList>
    </citation>
    <scope>NUCLEOTIDE SEQUENCE</scope>
    <source>
        <strain evidence="4">RBIC_L_NR</strain>
    </source>
</reference>
<dbReference type="GO" id="GO:0046872">
    <property type="term" value="F:metal ion binding"/>
    <property type="evidence" value="ECO:0007669"/>
    <property type="project" value="UniProtKB-KW"/>
</dbReference>
<protein>
    <recommendedName>
        <fullName evidence="3">DDE Tnp4 domain-containing protein</fullName>
    </recommendedName>
</protein>
<keyword evidence="2" id="KW-0479">Metal-binding</keyword>
<dbReference type="AlphaFoldDB" id="A0AAV8WVH4"/>
<evidence type="ECO:0000313" key="5">
    <source>
        <dbReference type="Proteomes" id="UP001162156"/>
    </source>
</evidence>
<feature type="domain" description="DDE Tnp4" evidence="3">
    <location>
        <begin position="18"/>
        <end position="69"/>
    </location>
</feature>
<keyword evidence="5" id="KW-1185">Reference proteome</keyword>
<accession>A0AAV8WVH4</accession>
<comment type="caution">
    <text evidence="4">The sequence shown here is derived from an EMBL/GenBank/DDBJ whole genome shotgun (WGS) entry which is preliminary data.</text>
</comment>
<dbReference type="Proteomes" id="UP001162156">
    <property type="component" value="Unassembled WGS sequence"/>
</dbReference>
<evidence type="ECO:0000313" key="4">
    <source>
        <dbReference type="EMBL" id="KAJ8929726.1"/>
    </source>
</evidence>
<proteinExistence type="predicted"/>
<dbReference type="EMBL" id="JANEYF010004901">
    <property type="protein sequence ID" value="KAJ8929726.1"/>
    <property type="molecule type" value="Genomic_DNA"/>
</dbReference>
<evidence type="ECO:0000256" key="2">
    <source>
        <dbReference type="ARBA" id="ARBA00022723"/>
    </source>
</evidence>
<comment type="cofactor">
    <cofactor evidence="1">
        <name>a divalent metal cation</name>
        <dbReference type="ChEBI" id="CHEBI:60240"/>
    </cofactor>
</comment>
<dbReference type="InterPro" id="IPR027806">
    <property type="entry name" value="HARBI1_dom"/>
</dbReference>
<organism evidence="4 5">
    <name type="scientific">Rhamnusium bicolor</name>
    <dbReference type="NCBI Taxonomy" id="1586634"/>
    <lineage>
        <taxon>Eukaryota</taxon>
        <taxon>Metazoa</taxon>
        <taxon>Ecdysozoa</taxon>
        <taxon>Arthropoda</taxon>
        <taxon>Hexapoda</taxon>
        <taxon>Insecta</taxon>
        <taxon>Pterygota</taxon>
        <taxon>Neoptera</taxon>
        <taxon>Endopterygota</taxon>
        <taxon>Coleoptera</taxon>
        <taxon>Polyphaga</taxon>
        <taxon>Cucujiformia</taxon>
        <taxon>Chrysomeloidea</taxon>
        <taxon>Cerambycidae</taxon>
        <taxon>Lepturinae</taxon>
        <taxon>Rhagiini</taxon>
        <taxon>Rhamnusium</taxon>
    </lineage>
</organism>
<dbReference type="Pfam" id="PF13359">
    <property type="entry name" value="DDE_Tnp_4"/>
    <property type="match status" value="1"/>
</dbReference>
<name>A0AAV8WVH4_9CUCU</name>
<sequence length="100" mass="11104">MELPKLCGCYRLKRHPIADLYYNYKKSFSIVLMALVDANYRIIIADVGAYGKNSDGGIFSNSVMGQALLNGKLSIPSNKTLPGANIALPCYRGRRIFPFE</sequence>